<dbReference type="Pfam" id="PF07992">
    <property type="entry name" value="Pyr_redox_2"/>
    <property type="match status" value="1"/>
</dbReference>
<dbReference type="Gene3D" id="3.30.390.30">
    <property type="match status" value="1"/>
</dbReference>
<dbReference type="AlphaFoldDB" id="A0A917Q7E6"/>
<reference evidence="17 18" key="1">
    <citation type="journal article" date="2014" name="Int. J. Syst. Evol. Microbiol.">
        <title>Complete genome sequence of Corynebacterium casei LMG S-19264T (=DSM 44701T), isolated from a smear-ripened cheese.</title>
        <authorList>
            <consortium name="US DOE Joint Genome Institute (JGI-PGF)"/>
            <person name="Walter F."/>
            <person name="Albersmeier A."/>
            <person name="Kalinowski J."/>
            <person name="Ruckert C."/>
        </authorList>
    </citation>
    <scope>NUCLEOTIDE SEQUENCE [LARGE SCALE GENOMIC DNA]</scope>
    <source>
        <strain evidence="17 18">CGMCC 1.9161</strain>
    </source>
</reference>
<evidence type="ECO:0000259" key="15">
    <source>
        <dbReference type="Pfam" id="PF02852"/>
    </source>
</evidence>
<feature type="binding site" evidence="12">
    <location>
        <begin position="181"/>
        <end position="188"/>
    </location>
    <ligand>
        <name>NAD(+)</name>
        <dbReference type="ChEBI" id="CHEBI:57540"/>
    </ligand>
</feature>
<keyword evidence="18" id="KW-1185">Reference proteome</keyword>
<keyword evidence="5 12" id="KW-0274">FAD</keyword>
<comment type="cofactor">
    <cofactor evidence="12 14">
        <name>FAD</name>
        <dbReference type="ChEBI" id="CHEBI:57692"/>
    </cofactor>
    <text evidence="12 14">Binds 1 FAD per subunit.</text>
</comment>
<dbReference type="PRINTS" id="PR00411">
    <property type="entry name" value="PNDRDTASEI"/>
</dbReference>
<evidence type="ECO:0000256" key="1">
    <source>
        <dbReference type="ARBA" id="ARBA00007532"/>
    </source>
</evidence>
<dbReference type="NCBIfam" id="TIGR01350">
    <property type="entry name" value="lipoamide_DH"/>
    <property type="match status" value="1"/>
</dbReference>
<dbReference type="FunFam" id="3.50.50.60:FF:000001">
    <property type="entry name" value="Dihydrolipoyl dehydrogenase, mitochondrial"/>
    <property type="match status" value="1"/>
</dbReference>
<keyword evidence="4 14" id="KW-0285">Flavoprotein</keyword>
<dbReference type="Pfam" id="PF02852">
    <property type="entry name" value="Pyr_redox_dim"/>
    <property type="match status" value="1"/>
</dbReference>
<evidence type="ECO:0000259" key="16">
    <source>
        <dbReference type="Pfam" id="PF07992"/>
    </source>
</evidence>
<evidence type="ECO:0000256" key="2">
    <source>
        <dbReference type="ARBA" id="ARBA00012608"/>
    </source>
</evidence>
<proteinExistence type="inferred from homology"/>
<dbReference type="GO" id="GO:0005737">
    <property type="term" value="C:cytoplasm"/>
    <property type="evidence" value="ECO:0007669"/>
    <property type="project" value="UniProtKB-ARBA"/>
</dbReference>
<sequence>MSTYDLIVIGTGPGGYVCAIRAAQLGLKTAVVEKRKAHGGTCLNVGCIPSKALLHASHLYEEAAHHFDAFGIEVGTPKIDLAKMRAFKDEAIAGNTKGVEFLLKKNKIDAHHGTGKILAPGKVEVTAEDGATTTLETKSIVVATGSEVVSLPGIEIDEKKIVSSTGALDLEQVPGHLVLIGGGVIGLELGSVWRRLGAKVTVIEYLDRILAGIDGDTAKQFQRILGKQGMEFKLSSKVTSAKATADGVSLTVEPANGGEAQTLHADVVLVAVGRRPYTDGLGLEEVGVAKDEKGRVVTDAHYATTVPGIYAIGDVITGPMLAHKAEDEGVALAEQLAGKAGHVNYGVIPNVVYTYPEVAAVGATEEDLKAAGIEYNVGKFPFTANGRAKANLMTEGFVKILADAKTDRVLGAHIVGPEAGNLIHEIAVAMEFGASSEDVARTCHAHPTLAEAVKEAALAVEKRALHM</sequence>
<evidence type="ECO:0000256" key="12">
    <source>
        <dbReference type="PIRSR" id="PIRSR000350-3"/>
    </source>
</evidence>
<dbReference type="InterPro" id="IPR004099">
    <property type="entry name" value="Pyr_nucl-diS_OxRdtase_dimer"/>
</dbReference>
<dbReference type="EC" id="1.8.1.4" evidence="2 14"/>
<dbReference type="PANTHER" id="PTHR22912:SF151">
    <property type="entry name" value="DIHYDROLIPOYL DEHYDROGENASE, MITOCHONDRIAL"/>
    <property type="match status" value="1"/>
</dbReference>
<dbReference type="SUPFAM" id="SSF55424">
    <property type="entry name" value="FAD/NAD-linked reductases, dimerisation (C-terminal) domain"/>
    <property type="match status" value="1"/>
</dbReference>
<dbReference type="GO" id="GO:0004148">
    <property type="term" value="F:dihydrolipoyl dehydrogenase (NADH) activity"/>
    <property type="evidence" value="ECO:0007669"/>
    <property type="project" value="UniProtKB-EC"/>
</dbReference>
<evidence type="ECO:0000256" key="10">
    <source>
        <dbReference type="ARBA" id="ARBA00049187"/>
    </source>
</evidence>
<comment type="miscellaneous">
    <text evidence="14">The active site is a redox-active disulfide bond.</text>
</comment>
<feature type="domain" description="FAD/NAD(P)-binding" evidence="16">
    <location>
        <begin position="4"/>
        <end position="329"/>
    </location>
</feature>
<evidence type="ECO:0000256" key="5">
    <source>
        <dbReference type="ARBA" id="ARBA00022827"/>
    </source>
</evidence>
<feature type="active site" description="Proton acceptor" evidence="11">
    <location>
        <position position="446"/>
    </location>
</feature>
<comment type="caution">
    <text evidence="17">The sequence shown here is derived from an EMBL/GenBank/DDBJ whole genome shotgun (WGS) entry which is preliminary data.</text>
</comment>
<feature type="binding site" evidence="12">
    <location>
        <position position="204"/>
    </location>
    <ligand>
        <name>NAD(+)</name>
        <dbReference type="ChEBI" id="CHEBI:57540"/>
    </ligand>
</feature>
<dbReference type="GO" id="GO:0050660">
    <property type="term" value="F:flavin adenine dinucleotide binding"/>
    <property type="evidence" value="ECO:0007669"/>
    <property type="project" value="InterPro"/>
</dbReference>
<evidence type="ECO:0000256" key="11">
    <source>
        <dbReference type="PIRSR" id="PIRSR000350-2"/>
    </source>
</evidence>
<dbReference type="GO" id="GO:0006103">
    <property type="term" value="P:2-oxoglutarate metabolic process"/>
    <property type="evidence" value="ECO:0007669"/>
    <property type="project" value="TreeGrafter"/>
</dbReference>
<dbReference type="PRINTS" id="PR00368">
    <property type="entry name" value="FADPNR"/>
</dbReference>
<feature type="binding site" evidence="12">
    <location>
        <begin position="144"/>
        <end position="146"/>
    </location>
    <ligand>
        <name>FAD</name>
        <dbReference type="ChEBI" id="CHEBI:57692"/>
    </ligand>
</feature>
<accession>A0A917Q7E6</accession>
<keyword evidence="12" id="KW-0547">Nucleotide-binding</keyword>
<evidence type="ECO:0000256" key="6">
    <source>
        <dbReference type="ARBA" id="ARBA00023002"/>
    </source>
</evidence>
<dbReference type="SUPFAM" id="SSF51905">
    <property type="entry name" value="FAD/NAD(P)-binding domain"/>
    <property type="match status" value="1"/>
</dbReference>
<evidence type="ECO:0000313" key="18">
    <source>
        <dbReference type="Proteomes" id="UP000600449"/>
    </source>
</evidence>
<evidence type="ECO:0000256" key="13">
    <source>
        <dbReference type="PIRSR" id="PIRSR000350-4"/>
    </source>
</evidence>
<feature type="binding site" evidence="12">
    <location>
        <position position="51"/>
    </location>
    <ligand>
        <name>FAD</name>
        <dbReference type="ChEBI" id="CHEBI:57692"/>
    </ligand>
</feature>
<evidence type="ECO:0000256" key="14">
    <source>
        <dbReference type="RuleBase" id="RU003692"/>
    </source>
</evidence>
<evidence type="ECO:0000313" key="17">
    <source>
        <dbReference type="EMBL" id="GGK33637.1"/>
    </source>
</evidence>
<comment type="similarity">
    <text evidence="1 14">Belongs to the class-I pyridine nucleotide-disulfide oxidoreductase family.</text>
</comment>
<keyword evidence="8" id="KW-1015">Disulfide bond</keyword>
<feature type="disulfide bond" description="Redox-active" evidence="13">
    <location>
        <begin position="42"/>
        <end position="47"/>
    </location>
</feature>
<feature type="binding site" evidence="12">
    <location>
        <position position="273"/>
    </location>
    <ligand>
        <name>NAD(+)</name>
        <dbReference type="ChEBI" id="CHEBI:57540"/>
    </ligand>
</feature>
<dbReference type="InterPro" id="IPR001100">
    <property type="entry name" value="Pyr_nuc-diS_OxRdtase"/>
</dbReference>
<dbReference type="PROSITE" id="PS00076">
    <property type="entry name" value="PYRIDINE_REDOX_1"/>
    <property type="match status" value="1"/>
</dbReference>
<keyword evidence="9 14" id="KW-0676">Redox-active center</keyword>
<gene>
    <name evidence="17" type="primary">lpdA</name>
    <name evidence="17" type="ORF">GCM10011322_20370</name>
</gene>
<dbReference type="PANTHER" id="PTHR22912">
    <property type="entry name" value="DISULFIDE OXIDOREDUCTASE"/>
    <property type="match status" value="1"/>
</dbReference>
<comment type="catalytic activity">
    <reaction evidence="10 14">
        <text>N(6)-[(R)-dihydrolipoyl]-L-lysyl-[protein] + NAD(+) = N(6)-[(R)-lipoyl]-L-lysyl-[protein] + NADH + H(+)</text>
        <dbReference type="Rhea" id="RHEA:15045"/>
        <dbReference type="Rhea" id="RHEA-COMP:10474"/>
        <dbReference type="Rhea" id="RHEA-COMP:10475"/>
        <dbReference type="ChEBI" id="CHEBI:15378"/>
        <dbReference type="ChEBI" id="CHEBI:57540"/>
        <dbReference type="ChEBI" id="CHEBI:57945"/>
        <dbReference type="ChEBI" id="CHEBI:83099"/>
        <dbReference type="ChEBI" id="CHEBI:83100"/>
        <dbReference type="EC" id="1.8.1.4"/>
    </reaction>
</comment>
<dbReference type="PIRSF" id="PIRSF000350">
    <property type="entry name" value="Mercury_reductase_MerA"/>
    <property type="match status" value="1"/>
</dbReference>
<dbReference type="InterPro" id="IPR036188">
    <property type="entry name" value="FAD/NAD-bd_sf"/>
</dbReference>
<feature type="domain" description="Pyridine nucleotide-disulphide oxidoreductase dimerisation" evidence="15">
    <location>
        <begin position="348"/>
        <end position="457"/>
    </location>
</feature>
<protein>
    <recommendedName>
        <fullName evidence="3 14">Dihydrolipoyl dehydrogenase</fullName>
        <ecNumber evidence="2 14">1.8.1.4</ecNumber>
    </recommendedName>
</protein>
<dbReference type="FunFam" id="3.30.390.30:FF:000001">
    <property type="entry name" value="Dihydrolipoyl dehydrogenase"/>
    <property type="match status" value="1"/>
</dbReference>
<dbReference type="RefSeq" id="WP_188912379.1">
    <property type="nucleotide sequence ID" value="NZ_BMMF01000005.1"/>
</dbReference>
<feature type="binding site" evidence="12">
    <location>
        <position position="115"/>
    </location>
    <ligand>
        <name>FAD</name>
        <dbReference type="ChEBI" id="CHEBI:57692"/>
    </ligand>
</feature>
<evidence type="ECO:0000256" key="8">
    <source>
        <dbReference type="ARBA" id="ARBA00023157"/>
    </source>
</evidence>
<name>A0A917Q7E6_9HYPH</name>
<keyword evidence="6 14" id="KW-0560">Oxidoreductase</keyword>
<organism evidence="17 18">
    <name type="scientific">Salinarimonas ramus</name>
    <dbReference type="NCBI Taxonomy" id="690164"/>
    <lineage>
        <taxon>Bacteria</taxon>
        <taxon>Pseudomonadati</taxon>
        <taxon>Pseudomonadota</taxon>
        <taxon>Alphaproteobacteria</taxon>
        <taxon>Hyphomicrobiales</taxon>
        <taxon>Salinarimonadaceae</taxon>
        <taxon>Salinarimonas</taxon>
    </lineage>
</organism>
<dbReference type="Gene3D" id="3.50.50.60">
    <property type="entry name" value="FAD/NAD(P)-binding domain"/>
    <property type="match status" value="2"/>
</dbReference>
<dbReference type="InterPro" id="IPR006258">
    <property type="entry name" value="Lipoamide_DH"/>
</dbReference>
<evidence type="ECO:0000256" key="9">
    <source>
        <dbReference type="ARBA" id="ARBA00023284"/>
    </source>
</evidence>
<evidence type="ECO:0000256" key="4">
    <source>
        <dbReference type="ARBA" id="ARBA00022630"/>
    </source>
</evidence>
<evidence type="ECO:0000256" key="7">
    <source>
        <dbReference type="ARBA" id="ARBA00023027"/>
    </source>
</evidence>
<evidence type="ECO:0000256" key="3">
    <source>
        <dbReference type="ARBA" id="ARBA00016961"/>
    </source>
</evidence>
<dbReference type="Proteomes" id="UP000600449">
    <property type="component" value="Unassembled WGS sequence"/>
</dbReference>
<dbReference type="InterPro" id="IPR012999">
    <property type="entry name" value="Pyr_OxRdtase_I_AS"/>
</dbReference>
<dbReference type="InterPro" id="IPR016156">
    <property type="entry name" value="FAD/NAD-linked_Rdtase_dimer_sf"/>
</dbReference>
<feature type="binding site" evidence="12">
    <location>
        <position position="314"/>
    </location>
    <ligand>
        <name>FAD</name>
        <dbReference type="ChEBI" id="CHEBI:57692"/>
    </ligand>
</feature>
<dbReference type="EMBL" id="BMMF01000005">
    <property type="protein sequence ID" value="GGK33637.1"/>
    <property type="molecule type" value="Genomic_DNA"/>
</dbReference>
<feature type="binding site" evidence="12">
    <location>
        <begin position="320"/>
        <end position="323"/>
    </location>
    <ligand>
        <name>FAD</name>
        <dbReference type="ChEBI" id="CHEBI:57692"/>
    </ligand>
</feature>
<dbReference type="InterPro" id="IPR023753">
    <property type="entry name" value="FAD/NAD-binding_dom"/>
</dbReference>
<keyword evidence="7 12" id="KW-0520">NAD</keyword>
<dbReference type="InterPro" id="IPR050151">
    <property type="entry name" value="Class-I_Pyr_Nuc-Dis_Oxidored"/>
</dbReference>